<sequence length="263" mass="28915">MLAYTFITCALFVGSALTNPISVSNIDEINYELYGGGFEGDMIFPDGYDPTKDYDGRGSAAYGPRQWPNNIVPYDLTLITNAAHRTLIEQAMATLTSVTSSTVGGTTIQCVGFRPKSASDRIFLKVQYGTGCSASVGYGTGERRMTLEDPGCFRSGTIQHELIHVLGFNHEQSRPDRDTYITVNYANIQLGKEHNFNKYTWGSTALNQNTPYDYVSIMHYGANSFSKNGQPTIVPKDSTAKIGQRDKLSAVDIAEIRAFYSCS</sequence>
<dbReference type="Gene3D" id="3.40.390.10">
    <property type="entry name" value="Collagenase (Catalytic Domain)"/>
    <property type="match status" value="1"/>
</dbReference>
<dbReference type="CDD" id="cd04280">
    <property type="entry name" value="ZnMc_astacin_like"/>
    <property type="match status" value="1"/>
</dbReference>
<dbReference type="SMART" id="SM00235">
    <property type="entry name" value="ZnMc"/>
    <property type="match status" value="1"/>
</dbReference>
<evidence type="ECO:0000259" key="8">
    <source>
        <dbReference type="PROSITE" id="PS51864"/>
    </source>
</evidence>
<dbReference type="EMBL" id="CAJNOR010000400">
    <property type="protein sequence ID" value="CAF0903306.1"/>
    <property type="molecule type" value="Genomic_DNA"/>
</dbReference>
<feature type="binding site" evidence="6">
    <location>
        <position position="164"/>
    </location>
    <ligand>
        <name>Zn(2+)</name>
        <dbReference type="ChEBI" id="CHEBI:29105"/>
        <note>catalytic</note>
    </ligand>
</feature>
<dbReference type="AlphaFoldDB" id="A0A813ZU66"/>
<protein>
    <recommendedName>
        <fullName evidence="7">Metalloendopeptidase</fullName>
        <ecNumber evidence="7">3.4.24.-</ecNumber>
    </recommendedName>
</protein>
<dbReference type="GO" id="GO:0004222">
    <property type="term" value="F:metalloendopeptidase activity"/>
    <property type="evidence" value="ECO:0007669"/>
    <property type="project" value="UniProtKB-UniRule"/>
</dbReference>
<evidence type="ECO:0000256" key="5">
    <source>
        <dbReference type="ARBA" id="ARBA00023049"/>
    </source>
</evidence>
<feature type="active site" evidence="6">
    <location>
        <position position="161"/>
    </location>
</feature>
<feature type="signal peptide" evidence="7">
    <location>
        <begin position="1"/>
        <end position="18"/>
    </location>
</feature>
<accession>A0A813ZU66</accession>
<feature type="binding site" evidence="6">
    <location>
        <position position="170"/>
    </location>
    <ligand>
        <name>Zn(2+)</name>
        <dbReference type="ChEBI" id="CHEBI:29105"/>
        <note>catalytic</note>
    </ligand>
</feature>
<evidence type="ECO:0000256" key="3">
    <source>
        <dbReference type="ARBA" id="ARBA00022801"/>
    </source>
</evidence>
<evidence type="ECO:0000256" key="7">
    <source>
        <dbReference type="RuleBase" id="RU361183"/>
    </source>
</evidence>
<dbReference type="GO" id="GO:0006508">
    <property type="term" value="P:proteolysis"/>
    <property type="evidence" value="ECO:0007669"/>
    <property type="project" value="UniProtKB-KW"/>
</dbReference>
<proteinExistence type="predicted"/>
<keyword evidence="5 6" id="KW-0482">Metalloprotease</keyword>
<dbReference type="PROSITE" id="PS51864">
    <property type="entry name" value="ASTACIN"/>
    <property type="match status" value="1"/>
</dbReference>
<organism evidence="9 10">
    <name type="scientific">Adineta ricciae</name>
    <name type="common">Rotifer</name>
    <dbReference type="NCBI Taxonomy" id="249248"/>
    <lineage>
        <taxon>Eukaryota</taxon>
        <taxon>Metazoa</taxon>
        <taxon>Spiralia</taxon>
        <taxon>Gnathifera</taxon>
        <taxon>Rotifera</taxon>
        <taxon>Eurotatoria</taxon>
        <taxon>Bdelloidea</taxon>
        <taxon>Adinetida</taxon>
        <taxon>Adinetidae</taxon>
        <taxon>Adineta</taxon>
    </lineage>
</organism>
<keyword evidence="10" id="KW-1185">Reference proteome</keyword>
<keyword evidence="4 6" id="KW-0862">Zinc</keyword>
<feature type="domain" description="Peptidase M12A" evidence="8">
    <location>
        <begin position="60"/>
        <end position="263"/>
    </location>
</feature>
<dbReference type="InterPro" id="IPR006026">
    <property type="entry name" value="Peptidase_Metallo"/>
</dbReference>
<feature type="chain" id="PRO_5033098517" description="Metalloendopeptidase" evidence="7">
    <location>
        <begin position="19"/>
        <end position="263"/>
    </location>
</feature>
<comment type="caution">
    <text evidence="6">Lacks conserved residue(s) required for the propagation of feature annotation.</text>
</comment>
<gene>
    <name evidence="9" type="ORF">XAT740_LOCUS8141</name>
</gene>
<comment type="cofactor">
    <cofactor evidence="6 7">
        <name>Zn(2+)</name>
        <dbReference type="ChEBI" id="CHEBI:29105"/>
    </cofactor>
    <text evidence="6 7">Binds 1 zinc ion per subunit.</text>
</comment>
<dbReference type="PANTHER" id="PTHR10127">
    <property type="entry name" value="DISCOIDIN, CUB, EGF, LAMININ , AND ZINC METALLOPROTEASE DOMAIN CONTAINING"/>
    <property type="match status" value="1"/>
</dbReference>
<keyword evidence="2 6" id="KW-0479">Metal-binding</keyword>
<dbReference type="PRINTS" id="PR00480">
    <property type="entry name" value="ASTACIN"/>
</dbReference>
<evidence type="ECO:0000313" key="10">
    <source>
        <dbReference type="Proteomes" id="UP000663828"/>
    </source>
</evidence>
<evidence type="ECO:0000256" key="4">
    <source>
        <dbReference type="ARBA" id="ARBA00022833"/>
    </source>
</evidence>
<feature type="binding site" evidence="6">
    <location>
        <position position="160"/>
    </location>
    <ligand>
        <name>Zn(2+)</name>
        <dbReference type="ChEBI" id="CHEBI:29105"/>
        <note>catalytic</note>
    </ligand>
</feature>
<evidence type="ECO:0000313" key="9">
    <source>
        <dbReference type="EMBL" id="CAF0903306.1"/>
    </source>
</evidence>
<keyword evidence="1 6" id="KW-0645">Protease</keyword>
<dbReference type="Pfam" id="PF01400">
    <property type="entry name" value="Astacin"/>
    <property type="match status" value="1"/>
</dbReference>
<dbReference type="GO" id="GO:0008270">
    <property type="term" value="F:zinc ion binding"/>
    <property type="evidence" value="ECO:0007669"/>
    <property type="project" value="UniProtKB-UniRule"/>
</dbReference>
<dbReference type="PANTHER" id="PTHR10127:SF780">
    <property type="entry name" value="METALLOENDOPEPTIDASE"/>
    <property type="match status" value="1"/>
</dbReference>
<dbReference type="InterPro" id="IPR034035">
    <property type="entry name" value="Astacin-like_dom"/>
</dbReference>
<evidence type="ECO:0000256" key="2">
    <source>
        <dbReference type="ARBA" id="ARBA00022723"/>
    </source>
</evidence>
<dbReference type="InterPro" id="IPR001506">
    <property type="entry name" value="Peptidase_M12A"/>
</dbReference>
<keyword evidence="3 6" id="KW-0378">Hydrolase</keyword>
<dbReference type="SUPFAM" id="SSF55486">
    <property type="entry name" value="Metalloproteases ('zincins'), catalytic domain"/>
    <property type="match status" value="1"/>
</dbReference>
<dbReference type="InterPro" id="IPR024079">
    <property type="entry name" value="MetalloPept_cat_dom_sf"/>
</dbReference>
<reference evidence="9" key="1">
    <citation type="submission" date="2021-02" db="EMBL/GenBank/DDBJ databases">
        <authorList>
            <person name="Nowell W R."/>
        </authorList>
    </citation>
    <scope>NUCLEOTIDE SEQUENCE</scope>
</reference>
<keyword evidence="7" id="KW-0732">Signal</keyword>
<name>A0A813ZU66_ADIRI</name>
<evidence type="ECO:0000256" key="1">
    <source>
        <dbReference type="ARBA" id="ARBA00022670"/>
    </source>
</evidence>
<dbReference type="EC" id="3.4.24.-" evidence="7"/>
<comment type="caution">
    <text evidence="9">The sequence shown here is derived from an EMBL/GenBank/DDBJ whole genome shotgun (WGS) entry which is preliminary data.</text>
</comment>
<dbReference type="Proteomes" id="UP000663828">
    <property type="component" value="Unassembled WGS sequence"/>
</dbReference>
<evidence type="ECO:0000256" key="6">
    <source>
        <dbReference type="PROSITE-ProRule" id="PRU01211"/>
    </source>
</evidence>